<organism evidence="1 2">
    <name type="scientific">Marivirga sericea</name>
    <dbReference type="NCBI Taxonomy" id="1028"/>
    <lineage>
        <taxon>Bacteria</taxon>
        <taxon>Pseudomonadati</taxon>
        <taxon>Bacteroidota</taxon>
        <taxon>Cytophagia</taxon>
        <taxon>Cytophagales</taxon>
        <taxon>Marivirgaceae</taxon>
        <taxon>Marivirga</taxon>
    </lineage>
</organism>
<dbReference type="SUPFAM" id="SSF109854">
    <property type="entry name" value="DinB/YfiT-like putative metalloenzymes"/>
    <property type="match status" value="1"/>
</dbReference>
<sequence>MNGKISYRTTGASGALLDEYEKSIKELITIIIDVPVDDLIKIVDSSTHDEDCKSIQTILAHVVHSGYTYVIEIRNWLGEKVQFMDKELLRSAAKYKNALGDMFRYTEKLFEDYPNLELHEYKSIRKINVRWGQQYDVEQLLEHAIVHILRHRRQIQRFKEK</sequence>
<reference evidence="2" key="1">
    <citation type="submission" date="2017-04" db="EMBL/GenBank/DDBJ databases">
        <authorList>
            <person name="Varghese N."/>
            <person name="Submissions S."/>
        </authorList>
    </citation>
    <scope>NUCLEOTIDE SEQUENCE [LARGE SCALE GENOMIC DNA]</scope>
    <source>
        <strain evidence="2">DSM 4125</strain>
    </source>
</reference>
<proteinExistence type="predicted"/>
<evidence type="ECO:0000313" key="1">
    <source>
        <dbReference type="EMBL" id="SMG35694.1"/>
    </source>
</evidence>
<name>A0A1X7K5V0_9BACT</name>
<accession>A0A1X7K5V0</accession>
<dbReference type="RefSeq" id="WP_085517415.1">
    <property type="nucleotide sequence ID" value="NZ_FXAW01000004.1"/>
</dbReference>
<protein>
    <submittedName>
        <fullName evidence="1">DinB family protein</fullName>
    </submittedName>
</protein>
<dbReference type="OrthoDB" id="982141at2"/>
<dbReference type="InterPro" id="IPR034660">
    <property type="entry name" value="DinB/YfiT-like"/>
</dbReference>
<dbReference type="Proteomes" id="UP000193804">
    <property type="component" value="Unassembled WGS sequence"/>
</dbReference>
<dbReference type="EMBL" id="FXAW01000004">
    <property type="protein sequence ID" value="SMG35694.1"/>
    <property type="molecule type" value="Genomic_DNA"/>
</dbReference>
<evidence type="ECO:0000313" key="2">
    <source>
        <dbReference type="Proteomes" id="UP000193804"/>
    </source>
</evidence>
<dbReference type="AlphaFoldDB" id="A0A1X7K5V0"/>
<gene>
    <name evidence="1" type="ORF">SAMN05661096_02371</name>
</gene>
<keyword evidence="2" id="KW-1185">Reference proteome</keyword>
<dbReference type="Gene3D" id="1.20.120.450">
    <property type="entry name" value="dinb family like domain"/>
    <property type="match status" value="1"/>
</dbReference>